<dbReference type="HOGENOM" id="CLU_2762606_0_0_1"/>
<dbReference type="EnsemblPlants" id="KQL31484">
    <property type="protein sequence ID" value="KQL31484"/>
    <property type="gene ID" value="SETIT_020328mg"/>
</dbReference>
<evidence type="ECO:0000313" key="2">
    <source>
        <dbReference type="EnsemblPlants" id="KQL31484"/>
    </source>
</evidence>
<dbReference type="Gramene" id="KQL31484">
    <property type="protein sequence ID" value="KQL31484"/>
    <property type="gene ID" value="SETIT_020328mg"/>
</dbReference>
<dbReference type="InParanoid" id="K3Z1B0"/>
<keyword evidence="3" id="KW-1185">Reference proteome</keyword>
<name>K3Z1B0_SETIT</name>
<sequence length="70" mass="7899">MHVDSGILITSLPPRPKLLRIFIRLLAIILSHLGRWAPCSCNLAQRKEQEEDKGGSVRVSENRNYSTSII</sequence>
<dbReference type="AlphaFoldDB" id="K3Z1B0"/>
<protein>
    <submittedName>
        <fullName evidence="2">Uncharacterized protein</fullName>
    </submittedName>
</protein>
<evidence type="ECO:0000313" key="3">
    <source>
        <dbReference type="Proteomes" id="UP000004995"/>
    </source>
</evidence>
<proteinExistence type="predicted"/>
<organism evidence="2 3">
    <name type="scientific">Setaria italica</name>
    <name type="common">Foxtail millet</name>
    <name type="synonym">Panicum italicum</name>
    <dbReference type="NCBI Taxonomy" id="4555"/>
    <lineage>
        <taxon>Eukaryota</taxon>
        <taxon>Viridiplantae</taxon>
        <taxon>Streptophyta</taxon>
        <taxon>Embryophyta</taxon>
        <taxon>Tracheophyta</taxon>
        <taxon>Spermatophyta</taxon>
        <taxon>Magnoliopsida</taxon>
        <taxon>Liliopsida</taxon>
        <taxon>Poales</taxon>
        <taxon>Poaceae</taxon>
        <taxon>PACMAD clade</taxon>
        <taxon>Panicoideae</taxon>
        <taxon>Panicodae</taxon>
        <taxon>Paniceae</taxon>
        <taxon>Cenchrinae</taxon>
        <taxon>Setaria</taxon>
    </lineage>
</organism>
<reference evidence="3" key="1">
    <citation type="journal article" date="2012" name="Nat. Biotechnol.">
        <title>Reference genome sequence of the model plant Setaria.</title>
        <authorList>
            <person name="Bennetzen J.L."/>
            <person name="Schmutz J."/>
            <person name="Wang H."/>
            <person name="Percifield R."/>
            <person name="Hawkins J."/>
            <person name="Pontaroli A.C."/>
            <person name="Estep M."/>
            <person name="Feng L."/>
            <person name="Vaughn J.N."/>
            <person name="Grimwood J."/>
            <person name="Jenkins J."/>
            <person name="Barry K."/>
            <person name="Lindquist E."/>
            <person name="Hellsten U."/>
            <person name="Deshpande S."/>
            <person name="Wang X."/>
            <person name="Wu X."/>
            <person name="Mitros T."/>
            <person name="Triplett J."/>
            <person name="Yang X."/>
            <person name="Ye C.Y."/>
            <person name="Mauro-Herrera M."/>
            <person name="Wang L."/>
            <person name="Li P."/>
            <person name="Sharma M."/>
            <person name="Sharma R."/>
            <person name="Ronald P.C."/>
            <person name="Panaud O."/>
            <person name="Kellogg E.A."/>
            <person name="Brutnell T.P."/>
            <person name="Doust A.N."/>
            <person name="Tuskan G.A."/>
            <person name="Rokhsar D."/>
            <person name="Devos K.M."/>
        </authorList>
    </citation>
    <scope>NUCLEOTIDE SEQUENCE [LARGE SCALE GENOMIC DNA]</scope>
    <source>
        <strain evidence="3">cv. Yugu1</strain>
    </source>
</reference>
<dbReference type="Proteomes" id="UP000004995">
    <property type="component" value="Unassembled WGS sequence"/>
</dbReference>
<feature type="region of interest" description="Disordered" evidence="1">
    <location>
        <begin position="49"/>
        <end position="70"/>
    </location>
</feature>
<evidence type="ECO:0000256" key="1">
    <source>
        <dbReference type="SAM" id="MobiDB-lite"/>
    </source>
</evidence>
<reference evidence="2" key="2">
    <citation type="submission" date="2018-08" db="UniProtKB">
        <authorList>
            <consortium name="EnsemblPlants"/>
        </authorList>
    </citation>
    <scope>IDENTIFICATION</scope>
    <source>
        <strain evidence="2">Yugu1</strain>
    </source>
</reference>
<accession>K3Z1B0</accession>
<dbReference type="EMBL" id="AGNK02000551">
    <property type="status" value="NOT_ANNOTATED_CDS"/>
    <property type="molecule type" value="Genomic_DNA"/>
</dbReference>